<dbReference type="Proteomes" id="UP001596013">
    <property type="component" value="Unassembled WGS sequence"/>
</dbReference>
<reference evidence="2" key="1">
    <citation type="journal article" date="2019" name="Int. J. Syst. Evol. Microbiol.">
        <title>The Global Catalogue of Microorganisms (GCM) 10K type strain sequencing project: providing services to taxonomists for standard genome sequencing and annotation.</title>
        <authorList>
            <consortium name="The Broad Institute Genomics Platform"/>
            <consortium name="The Broad Institute Genome Sequencing Center for Infectious Disease"/>
            <person name="Wu L."/>
            <person name="Ma J."/>
        </authorList>
    </citation>
    <scope>NUCLEOTIDE SEQUENCE [LARGE SCALE GENOMIC DNA]</scope>
    <source>
        <strain evidence="2">JCM 17130</strain>
    </source>
</reference>
<evidence type="ECO:0008006" key="3">
    <source>
        <dbReference type="Google" id="ProtNLM"/>
    </source>
</evidence>
<protein>
    <recommendedName>
        <fullName evidence="3">Ribbon-helix-helix protein CopG domain-containing protein</fullName>
    </recommendedName>
</protein>
<proteinExistence type="predicted"/>
<gene>
    <name evidence="1" type="ORF">ACFPME_12100</name>
</gene>
<evidence type="ECO:0000313" key="1">
    <source>
        <dbReference type="EMBL" id="MFC5437304.1"/>
    </source>
</evidence>
<keyword evidence="2" id="KW-1185">Reference proteome</keyword>
<dbReference type="InterPro" id="IPR013321">
    <property type="entry name" value="Arc_rbn_hlx_hlx"/>
</dbReference>
<sequence length="115" mass="13049">MPAKKSSATTARTLKARVSDASMLRKLDALKVQHGLNESSLLREALRDYVDRERMRDEIAAMDRRFGATVDRLIKFDTADAKANIFRPEDLIMSTQWHDLDNNASNVLRTASRSL</sequence>
<accession>A0ABW0JN43</accession>
<name>A0ABW0JN43_9GAMM</name>
<dbReference type="EMBL" id="JBHSMK010000008">
    <property type="protein sequence ID" value="MFC5437304.1"/>
    <property type="molecule type" value="Genomic_DNA"/>
</dbReference>
<evidence type="ECO:0000313" key="2">
    <source>
        <dbReference type="Proteomes" id="UP001596013"/>
    </source>
</evidence>
<dbReference type="Gene3D" id="1.10.1220.10">
    <property type="entry name" value="Met repressor-like"/>
    <property type="match status" value="1"/>
</dbReference>
<organism evidence="1 2">
    <name type="scientific">Rhodanobacter umsongensis</name>
    <dbReference type="NCBI Taxonomy" id="633153"/>
    <lineage>
        <taxon>Bacteria</taxon>
        <taxon>Pseudomonadati</taxon>
        <taxon>Pseudomonadota</taxon>
        <taxon>Gammaproteobacteria</taxon>
        <taxon>Lysobacterales</taxon>
        <taxon>Rhodanobacteraceae</taxon>
        <taxon>Rhodanobacter</taxon>
    </lineage>
</organism>
<comment type="caution">
    <text evidence="1">The sequence shown here is derived from an EMBL/GenBank/DDBJ whole genome shotgun (WGS) entry which is preliminary data.</text>
</comment>
<dbReference type="RefSeq" id="WP_377305618.1">
    <property type="nucleotide sequence ID" value="NZ_JBHSMK010000008.1"/>
</dbReference>